<proteinExistence type="predicted"/>
<organism evidence="1 2">
    <name type="scientific">Dioscorea zingiberensis</name>
    <dbReference type="NCBI Taxonomy" id="325984"/>
    <lineage>
        <taxon>Eukaryota</taxon>
        <taxon>Viridiplantae</taxon>
        <taxon>Streptophyta</taxon>
        <taxon>Embryophyta</taxon>
        <taxon>Tracheophyta</taxon>
        <taxon>Spermatophyta</taxon>
        <taxon>Magnoliopsida</taxon>
        <taxon>Liliopsida</taxon>
        <taxon>Dioscoreales</taxon>
        <taxon>Dioscoreaceae</taxon>
        <taxon>Dioscorea</taxon>
    </lineage>
</organism>
<dbReference type="EMBL" id="JAGGNH010000002">
    <property type="protein sequence ID" value="KAJ0981675.1"/>
    <property type="molecule type" value="Genomic_DNA"/>
</dbReference>
<sequence>MAPFRLHGLHSLSPTWLFWEIESLEPFHMSLSLGKLVNLDRLHLSVNNISGQLPESLGNLNNLTEFRIDGNPLTGKIPSFIGNWKKISRII</sequence>
<dbReference type="InterPro" id="IPR051824">
    <property type="entry name" value="LRR_Rcpt-Like_S/T_Kinase"/>
</dbReference>
<dbReference type="AlphaFoldDB" id="A0A9D5HLY9"/>
<protein>
    <submittedName>
        <fullName evidence="1">Uncharacterized protein</fullName>
    </submittedName>
</protein>
<dbReference type="PANTHER" id="PTHR48006:SF60">
    <property type="entry name" value="PROTEIN KINASE DOMAIN-CONTAINING PROTEIN"/>
    <property type="match status" value="1"/>
</dbReference>
<reference evidence="1" key="2">
    <citation type="journal article" date="2022" name="Hortic Res">
        <title>The genome of Dioscorea zingiberensis sheds light on the biosynthesis, origin and evolution of the medicinally important diosgenin saponins.</title>
        <authorList>
            <person name="Li Y."/>
            <person name="Tan C."/>
            <person name="Li Z."/>
            <person name="Guo J."/>
            <person name="Li S."/>
            <person name="Chen X."/>
            <person name="Wang C."/>
            <person name="Dai X."/>
            <person name="Yang H."/>
            <person name="Song W."/>
            <person name="Hou L."/>
            <person name="Xu J."/>
            <person name="Tong Z."/>
            <person name="Xu A."/>
            <person name="Yuan X."/>
            <person name="Wang W."/>
            <person name="Yang Q."/>
            <person name="Chen L."/>
            <person name="Sun Z."/>
            <person name="Wang K."/>
            <person name="Pan B."/>
            <person name="Chen J."/>
            <person name="Bao Y."/>
            <person name="Liu F."/>
            <person name="Qi X."/>
            <person name="Gang D.R."/>
            <person name="Wen J."/>
            <person name="Li J."/>
        </authorList>
    </citation>
    <scope>NUCLEOTIDE SEQUENCE</scope>
    <source>
        <strain evidence="1">Dzin_1.0</strain>
    </source>
</reference>
<keyword evidence="2" id="KW-1185">Reference proteome</keyword>
<dbReference type="PANTHER" id="PTHR48006">
    <property type="entry name" value="LEUCINE-RICH REPEAT-CONTAINING PROTEIN DDB_G0281931-RELATED"/>
    <property type="match status" value="1"/>
</dbReference>
<reference evidence="1" key="1">
    <citation type="submission" date="2021-03" db="EMBL/GenBank/DDBJ databases">
        <authorList>
            <person name="Li Z."/>
            <person name="Yang C."/>
        </authorList>
    </citation>
    <scope>NUCLEOTIDE SEQUENCE</scope>
    <source>
        <strain evidence="1">Dzin_1.0</strain>
        <tissue evidence="1">Leaf</tissue>
    </source>
</reference>
<dbReference type="Pfam" id="PF00560">
    <property type="entry name" value="LRR_1"/>
    <property type="match status" value="2"/>
</dbReference>
<gene>
    <name evidence="1" type="ORF">J5N97_009930</name>
</gene>
<dbReference type="InterPro" id="IPR032675">
    <property type="entry name" value="LRR_dom_sf"/>
</dbReference>
<dbReference type="InterPro" id="IPR001611">
    <property type="entry name" value="Leu-rich_rpt"/>
</dbReference>
<dbReference type="OrthoDB" id="671703at2759"/>
<accession>A0A9D5HLY9</accession>
<evidence type="ECO:0000313" key="1">
    <source>
        <dbReference type="EMBL" id="KAJ0981675.1"/>
    </source>
</evidence>
<evidence type="ECO:0000313" key="2">
    <source>
        <dbReference type="Proteomes" id="UP001085076"/>
    </source>
</evidence>
<dbReference type="SUPFAM" id="SSF52058">
    <property type="entry name" value="L domain-like"/>
    <property type="match status" value="1"/>
</dbReference>
<dbReference type="Proteomes" id="UP001085076">
    <property type="component" value="Miscellaneous, Linkage group lg02"/>
</dbReference>
<dbReference type="Gene3D" id="3.80.10.10">
    <property type="entry name" value="Ribonuclease Inhibitor"/>
    <property type="match status" value="1"/>
</dbReference>
<name>A0A9D5HLY9_9LILI</name>
<comment type="caution">
    <text evidence="1">The sequence shown here is derived from an EMBL/GenBank/DDBJ whole genome shotgun (WGS) entry which is preliminary data.</text>
</comment>